<protein>
    <submittedName>
        <fullName evidence="1">Putative tail protein</fullName>
    </submittedName>
</protein>
<proteinExistence type="predicted"/>
<dbReference type="AlphaFoldDB" id="A0A6M3IH76"/>
<sequence>MADSSLLTEATRNTRSFLRQVKAAFDTSTGHDHDGTNSKTLSASVTYGVVGEMAAAGTAAANAAGTTSKAARIDHVHLLGTHDHSSATTGGATLGDHAAGAITLSETTVPAGTAVYVARDNDGDLWANALTGKSIVLAVAGVSEYTFSATALALAANNLTLSTGYMQFSGAGYIDLGASAYVKFGTNPGSAGVLRVPNNTYAVTSRNAGNDGDVSLIKADASDLVAFGANLAAHTVAGALTVSTGGAAITGNSTVTGNLTISGTMSCGAFTFTGQVTAGAGLDMNGTEIVLDVDGDSSLTADTDDQLDLRLNGTDEYVFTAAALDINANSLILDADADTSVTADTDNRIDVALGGVDELRYSTGAFAFQVATVISSAAGNLDLTAAAASTITATVGAVTAVASTSIALEPTTDVTIKNGTGLIVGNTAQVTTTAANELQVLGTAAADSSMTLGQWAAAATGPAIHLVKSRNAAIGSLTIVTAGDTLGSIVAYGDDGSDFATPAASIVFASDDLNPNGAGASAPGANDMPGRIVFSTTADGANTVTEVMRIDRQQNVCIGDGNGLVIGSTTFRALANNTSELQVLGTGTADAGILIGQWAAANTGPEFQFVKSHNGTIGSNTIVVDDEILGSIQWHADDGTDFTTIAASIHAKVHGTPGVNDMPAALIFGVTADAAGGPTNITTERMRIGPTGQVTIGMTDDTDNAGMTIGLTIDQGAADNEIIALKSSDVAHAYTTGAETDTYASVKKTTAAEGGLTILSLSENAATTNVTRIGSYGGQADTTKSTAGRALVEIYVTQHDGANALADVGADGNIFAVLCRNGGGDLARMILDEDGDAWLAGTVTTVGAGVIGGTLTIGGTIYGGTGANGDLILASTTHATEGCVSIPDGTAGLILGGVEAAAWAAADNYIFLLNSTVAPAGACGGGAATGAGLYAAAGELYTIDGAGNSTLQTPHNKAGKWMSNSYRAKEDQTIRIYIQEFIEEMIKRDPSLKKFIEVVAGNRVHQHP</sequence>
<name>A0A6M3IH76_9ZZZZ</name>
<evidence type="ECO:0000313" key="1">
    <source>
        <dbReference type="EMBL" id="QJA56447.1"/>
    </source>
</evidence>
<reference evidence="1" key="1">
    <citation type="submission" date="2020-03" db="EMBL/GenBank/DDBJ databases">
        <title>The deep terrestrial virosphere.</title>
        <authorList>
            <person name="Holmfeldt K."/>
            <person name="Nilsson E."/>
            <person name="Simone D."/>
            <person name="Lopez-Fernandez M."/>
            <person name="Wu X."/>
            <person name="de Brujin I."/>
            <person name="Lundin D."/>
            <person name="Andersson A."/>
            <person name="Bertilsson S."/>
            <person name="Dopson M."/>
        </authorList>
    </citation>
    <scope>NUCLEOTIDE SEQUENCE</scope>
    <source>
        <strain evidence="1">MM415B01842</strain>
    </source>
</reference>
<organism evidence="1">
    <name type="scientific">viral metagenome</name>
    <dbReference type="NCBI Taxonomy" id="1070528"/>
    <lineage>
        <taxon>unclassified sequences</taxon>
        <taxon>metagenomes</taxon>
        <taxon>organismal metagenomes</taxon>
    </lineage>
</organism>
<gene>
    <name evidence="1" type="ORF">MM415B01842_0006</name>
</gene>
<dbReference type="EMBL" id="MT141219">
    <property type="protein sequence ID" value="QJA56447.1"/>
    <property type="molecule type" value="Genomic_DNA"/>
</dbReference>
<accession>A0A6M3IH76</accession>